<feature type="signal peptide" evidence="17">
    <location>
        <begin position="1"/>
        <end position="16"/>
    </location>
</feature>
<reference evidence="19 20" key="1">
    <citation type="submission" date="2016-03" db="EMBL/GenBank/DDBJ databases">
        <title>Comparative genomics of Pseudogymnoascus destructans, the fungus causing white-nose syndrome of bats.</title>
        <authorList>
            <person name="Palmer J.M."/>
            <person name="Drees K.P."/>
            <person name="Foster J.T."/>
            <person name="Lindner D.L."/>
        </authorList>
    </citation>
    <scope>NUCLEOTIDE SEQUENCE [LARGE SCALE GENOMIC DNA]</scope>
    <source>
        <strain evidence="19 20">UAMH 10579</strain>
    </source>
</reference>
<evidence type="ECO:0000313" key="19">
    <source>
        <dbReference type="EMBL" id="OBT98545.1"/>
    </source>
</evidence>
<comment type="catalytic activity">
    <reaction evidence="15">
        <text>[(1-&gt;4)-beta-D-glucosyl]n+m + reduced acceptor + O2 = 4-dehydro-beta-D-glucosyl-[(1-&gt;4)-beta-D-glucosyl]n-1 + [(1-&gt;4)-beta-D-glucosyl]m + acceptor + H2O.</text>
        <dbReference type="EC" id="1.14.99.56"/>
    </reaction>
</comment>
<evidence type="ECO:0000256" key="10">
    <source>
        <dbReference type="ARBA" id="ARBA00023157"/>
    </source>
</evidence>
<dbReference type="Gene3D" id="3.40.50.300">
    <property type="entry name" value="P-loop containing nucleotide triphosphate hydrolases"/>
    <property type="match status" value="1"/>
</dbReference>
<evidence type="ECO:0000256" key="13">
    <source>
        <dbReference type="ARBA" id="ARBA00023326"/>
    </source>
</evidence>
<keyword evidence="10" id="KW-1015">Disulfide bond</keyword>
<organism evidence="19 20">
    <name type="scientific">Pseudogymnoascus verrucosus</name>
    <dbReference type="NCBI Taxonomy" id="342668"/>
    <lineage>
        <taxon>Eukaryota</taxon>
        <taxon>Fungi</taxon>
        <taxon>Dikarya</taxon>
        <taxon>Ascomycota</taxon>
        <taxon>Pezizomycotina</taxon>
        <taxon>Leotiomycetes</taxon>
        <taxon>Thelebolales</taxon>
        <taxon>Thelebolaceae</taxon>
        <taxon>Pseudogymnoascus</taxon>
    </lineage>
</organism>
<proteinExistence type="inferred from homology"/>
<feature type="chain" id="PRO_5008608913" description="lytic cellulose monooxygenase (C4-dehydrogenating)" evidence="17">
    <location>
        <begin position="17"/>
        <end position="568"/>
    </location>
</feature>
<comment type="similarity">
    <text evidence="14">Belongs to the polysaccharide monooxygenase AA9 family.</text>
</comment>
<evidence type="ECO:0000256" key="9">
    <source>
        <dbReference type="ARBA" id="ARBA00023033"/>
    </source>
</evidence>
<dbReference type="EC" id="1.14.99.56" evidence="16"/>
<comment type="subcellular location">
    <subcellularLocation>
        <location evidence="2">Secreted</location>
    </subcellularLocation>
</comment>
<accession>A0A1B8GRV2</accession>
<evidence type="ECO:0000256" key="8">
    <source>
        <dbReference type="ARBA" id="ARBA00023008"/>
    </source>
</evidence>
<keyword evidence="12" id="KW-0119">Carbohydrate metabolism</keyword>
<feature type="domain" description="Auxiliary Activity family 9 catalytic" evidence="18">
    <location>
        <begin position="17"/>
        <end position="221"/>
    </location>
</feature>
<keyword evidence="20" id="KW-1185">Reference proteome</keyword>
<keyword evidence="5 17" id="KW-0732">Signal</keyword>
<evidence type="ECO:0000256" key="6">
    <source>
        <dbReference type="ARBA" id="ARBA00023001"/>
    </source>
</evidence>
<dbReference type="InterPro" id="IPR027417">
    <property type="entry name" value="P-loop_NTPase"/>
</dbReference>
<evidence type="ECO:0000256" key="15">
    <source>
        <dbReference type="ARBA" id="ARBA00045077"/>
    </source>
</evidence>
<evidence type="ECO:0000256" key="16">
    <source>
        <dbReference type="ARBA" id="ARBA00047174"/>
    </source>
</evidence>
<keyword evidence="3" id="KW-0964">Secreted</keyword>
<dbReference type="GO" id="GO:0004497">
    <property type="term" value="F:monooxygenase activity"/>
    <property type="evidence" value="ECO:0007669"/>
    <property type="project" value="UniProtKB-KW"/>
</dbReference>
<keyword evidence="9" id="KW-0503">Monooxygenase</keyword>
<sequence>MQLLPVLLASASVVQAHYNFNALIYGGTTQATWQQVRKRSDSDSHGPVLDTSLLDIRCGKDASSAFAPGILSVAAGSTLSFVVDPSIQHPGPSLAYLAKVPAGKTAATWDGSGAVWFKVWEQGPTGWVGNGGDWPSSGLTTLGFTIPKATPSGDYLARIEHIGLHAASQANGAQFYLSCGQITVTGGGSGTPAPLVSFPGAYKATDPGILIQIYWPVPTSYTIPGPAVWRGFWGVFWIDASASSTIQRGYLDAANACQADTGSEIRNFATAKAFFDNVKHPYLFVLDNADNLELNLNPYIPTGVGATILITSRNNEMHYYGTSGAKTLTELEIDDAISLLFKASNTPKSDRTEKQGDAEAVVKQLAQHALAVIQAGAYISQRYCTLKEYIERFQRQRDSLLRFGQIQASSRSGNVYATFEISAQFLEQSKSTNQAYANALELLGVLGHLYFTGVPQGMFTCASKYAQNIPEEPLNADDITGLSRWHVSRLPKFLHGLSLNDELDDLPTSLHDALGVLRSFAIITIQLETKEISMHPLAHAWAWDRLIEADRQDAWVCTMSLIALSTCS</sequence>
<evidence type="ECO:0000256" key="5">
    <source>
        <dbReference type="ARBA" id="ARBA00022729"/>
    </source>
</evidence>
<dbReference type="GO" id="GO:0030245">
    <property type="term" value="P:cellulose catabolic process"/>
    <property type="evidence" value="ECO:0007669"/>
    <property type="project" value="UniProtKB-KW"/>
</dbReference>
<evidence type="ECO:0000256" key="3">
    <source>
        <dbReference type="ARBA" id="ARBA00022525"/>
    </source>
</evidence>
<evidence type="ECO:0000256" key="17">
    <source>
        <dbReference type="SAM" id="SignalP"/>
    </source>
</evidence>
<dbReference type="RefSeq" id="XP_018132278.1">
    <property type="nucleotide sequence ID" value="XM_018273074.1"/>
</dbReference>
<evidence type="ECO:0000313" key="20">
    <source>
        <dbReference type="Proteomes" id="UP000091956"/>
    </source>
</evidence>
<evidence type="ECO:0000259" key="18">
    <source>
        <dbReference type="Pfam" id="PF03443"/>
    </source>
</evidence>
<dbReference type="Gene3D" id="2.70.50.70">
    <property type="match status" value="1"/>
</dbReference>
<keyword evidence="4" id="KW-0479">Metal-binding</keyword>
<gene>
    <name evidence="19" type="ORF">VE01_03588</name>
</gene>
<dbReference type="Proteomes" id="UP000091956">
    <property type="component" value="Unassembled WGS sequence"/>
</dbReference>
<dbReference type="GO" id="GO:0046872">
    <property type="term" value="F:metal ion binding"/>
    <property type="evidence" value="ECO:0007669"/>
    <property type="project" value="UniProtKB-KW"/>
</dbReference>
<keyword evidence="6" id="KW-0136">Cellulose degradation</keyword>
<reference evidence="20" key="2">
    <citation type="journal article" date="2018" name="Nat. Commun.">
        <title>Extreme sensitivity to ultraviolet light in the fungal pathogen causing white-nose syndrome of bats.</title>
        <authorList>
            <person name="Palmer J.M."/>
            <person name="Drees K.P."/>
            <person name="Foster J.T."/>
            <person name="Lindner D.L."/>
        </authorList>
    </citation>
    <scope>NUCLEOTIDE SEQUENCE [LARGE SCALE GENOMIC DNA]</scope>
    <source>
        <strain evidence="20">UAMH 10579</strain>
    </source>
</reference>
<evidence type="ECO:0000256" key="12">
    <source>
        <dbReference type="ARBA" id="ARBA00023277"/>
    </source>
</evidence>
<comment type="cofactor">
    <cofactor evidence="1">
        <name>Cu(2+)</name>
        <dbReference type="ChEBI" id="CHEBI:29036"/>
    </cofactor>
</comment>
<name>A0A1B8GRV2_9PEZI</name>
<evidence type="ECO:0000256" key="2">
    <source>
        <dbReference type="ARBA" id="ARBA00004613"/>
    </source>
</evidence>
<keyword evidence="11" id="KW-0325">Glycoprotein</keyword>
<evidence type="ECO:0000256" key="4">
    <source>
        <dbReference type="ARBA" id="ARBA00022723"/>
    </source>
</evidence>
<evidence type="ECO:0000256" key="11">
    <source>
        <dbReference type="ARBA" id="ARBA00023180"/>
    </source>
</evidence>
<dbReference type="SUPFAM" id="SSF52540">
    <property type="entry name" value="P-loop containing nucleoside triphosphate hydrolases"/>
    <property type="match status" value="1"/>
</dbReference>
<evidence type="ECO:0000256" key="7">
    <source>
        <dbReference type="ARBA" id="ARBA00023002"/>
    </source>
</evidence>
<dbReference type="InterPro" id="IPR005103">
    <property type="entry name" value="AA9_LPMO"/>
</dbReference>
<evidence type="ECO:0000256" key="1">
    <source>
        <dbReference type="ARBA" id="ARBA00001973"/>
    </source>
</evidence>
<dbReference type="AlphaFoldDB" id="A0A1B8GRV2"/>
<keyword evidence="13" id="KW-0624">Polysaccharide degradation</keyword>
<dbReference type="GO" id="GO:0005576">
    <property type="term" value="C:extracellular region"/>
    <property type="evidence" value="ECO:0007669"/>
    <property type="project" value="UniProtKB-SubCell"/>
</dbReference>
<keyword evidence="7" id="KW-0560">Oxidoreductase</keyword>
<dbReference type="CDD" id="cd21175">
    <property type="entry name" value="LPMO_AA9"/>
    <property type="match status" value="1"/>
</dbReference>
<dbReference type="EMBL" id="KV460216">
    <property type="protein sequence ID" value="OBT98545.1"/>
    <property type="molecule type" value="Genomic_DNA"/>
</dbReference>
<evidence type="ECO:0000256" key="14">
    <source>
        <dbReference type="ARBA" id="ARBA00044502"/>
    </source>
</evidence>
<dbReference type="GeneID" id="28836974"/>
<keyword evidence="8" id="KW-0186">Copper</keyword>
<dbReference type="PANTHER" id="PTHR33353:SF10">
    <property type="entry name" value="ENDO-BETA-1,4-GLUCANASE D"/>
    <property type="match status" value="1"/>
</dbReference>
<dbReference type="Pfam" id="PF03443">
    <property type="entry name" value="AA9"/>
    <property type="match status" value="1"/>
</dbReference>
<dbReference type="InterPro" id="IPR049892">
    <property type="entry name" value="AA9"/>
</dbReference>
<protein>
    <recommendedName>
        <fullName evidence="16">lytic cellulose monooxygenase (C4-dehydrogenating)</fullName>
        <ecNumber evidence="16">1.14.99.56</ecNumber>
    </recommendedName>
</protein>
<dbReference type="PANTHER" id="PTHR33353">
    <property type="entry name" value="PUTATIVE (AFU_ORTHOLOGUE AFUA_1G12560)-RELATED"/>
    <property type="match status" value="1"/>
</dbReference>